<proteinExistence type="predicted"/>
<reference evidence="2 3" key="1">
    <citation type="submission" date="2018-11" db="EMBL/GenBank/DDBJ databases">
        <title>Bradyrhizobium sp. nov., isolated from effective nodules of peanut in China.</title>
        <authorList>
            <person name="Li Y."/>
        </authorList>
    </citation>
    <scope>NUCLEOTIDE SEQUENCE [LARGE SCALE GENOMIC DNA]</scope>
    <source>
        <strain evidence="2 3">CCBAU 51770</strain>
    </source>
</reference>
<feature type="compositionally biased region" description="Basic and acidic residues" evidence="1">
    <location>
        <begin position="24"/>
        <end position="35"/>
    </location>
</feature>
<dbReference type="Proteomes" id="UP000290174">
    <property type="component" value="Unassembled WGS sequence"/>
</dbReference>
<feature type="compositionally biased region" description="Gly residues" evidence="1">
    <location>
        <begin position="1"/>
        <end position="10"/>
    </location>
</feature>
<accession>A0A4Q0QNQ9</accession>
<name>A0A4Q0QNQ9_9BRAD</name>
<organism evidence="2 3">
    <name type="scientific">Bradyrhizobium zhanjiangense</name>
    <dbReference type="NCBI Taxonomy" id="1325107"/>
    <lineage>
        <taxon>Bacteria</taxon>
        <taxon>Pseudomonadati</taxon>
        <taxon>Pseudomonadota</taxon>
        <taxon>Alphaproteobacteria</taxon>
        <taxon>Hyphomicrobiales</taxon>
        <taxon>Nitrobacteraceae</taxon>
        <taxon>Bradyrhizobium</taxon>
    </lineage>
</organism>
<protein>
    <submittedName>
        <fullName evidence="2">Uncharacterized protein</fullName>
    </submittedName>
</protein>
<evidence type="ECO:0000313" key="3">
    <source>
        <dbReference type="Proteomes" id="UP000290174"/>
    </source>
</evidence>
<evidence type="ECO:0000256" key="1">
    <source>
        <dbReference type="SAM" id="MobiDB-lite"/>
    </source>
</evidence>
<dbReference type="EMBL" id="RKMK01000014">
    <property type="protein sequence ID" value="RXG95912.1"/>
    <property type="molecule type" value="Genomic_DNA"/>
</dbReference>
<gene>
    <name evidence="2" type="ORF">EAS61_17070</name>
</gene>
<feature type="region of interest" description="Disordered" evidence="1">
    <location>
        <begin position="1"/>
        <end position="37"/>
    </location>
</feature>
<comment type="caution">
    <text evidence="2">The sequence shown here is derived from an EMBL/GenBank/DDBJ whole genome shotgun (WGS) entry which is preliminary data.</text>
</comment>
<sequence>MAHGAAGRGQGARIPDPHRRRNDRKGETLKRDAIRTNRHHPLGSCLSMIFPEIRCTLFRIML</sequence>
<evidence type="ECO:0000313" key="2">
    <source>
        <dbReference type="EMBL" id="RXG95912.1"/>
    </source>
</evidence>
<dbReference type="AlphaFoldDB" id="A0A4Q0QNQ9"/>